<organism evidence="1 2">
    <name type="scientific">Zarea fungicola</name>
    <dbReference type="NCBI Taxonomy" id="93591"/>
    <lineage>
        <taxon>Eukaryota</taxon>
        <taxon>Fungi</taxon>
        <taxon>Dikarya</taxon>
        <taxon>Ascomycota</taxon>
        <taxon>Pezizomycotina</taxon>
        <taxon>Sordariomycetes</taxon>
        <taxon>Hypocreomycetidae</taxon>
        <taxon>Hypocreales</taxon>
        <taxon>Cordycipitaceae</taxon>
        <taxon>Zarea</taxon>
    </lineage>
</organism>
<comment type="caution">
    <text evidence="1">The sequence shown here is derived from an EMBL/GenBank/DDBJ whole genome shotgun (WGS) entry which is preliminary data.</text>
</comment>
<keyword evidence="2" id="KW-1185">Reference proteome</keyword>
<evidence type="ECO:0000313" key="1">
    <source>
        <dbReference type="EMBL" id="KAJ2983187.1"/>
    </source>
</evidence>
<protein>
    <submittedName>
        <fullName evidence="1">Uncharacterized protein</fullName>
    </submittedName>
</protein>
<sequence length="170" mass="18693">MCIPSSNKTFLLTFYSQAEASYEPRVAYAQSNAARVMFVKKLAKQVSGKGTRAFSVDPGDLVNLCIHNSAVRSGLQRHVTPEVSAWMEKVMTSGDKLKDLDGKEYDVPPWTSTSEGAATVITGMVDPTIESSYGAFLHNNAVAEEELHSHIVDEANQDKLWELTENLIVN</sequence>
<reference evidence="1" key="1">
    <citation type="submission" date="2022-08" db="EMBL/GenBank/DDBJ databases">
        <title>Genome Sequence of Lecanicillium fungicola.</title>
        <authorList>
            <person name="Buettner E."/>
        </authorList>
    </citation>
    <scope>NUCLEOTIDE SEQUENCE</scope>
    <source>
        <strain evidence="1">Babe33</strain>
    </source>
</reference>
<name>A0ACC1NV39_9HYPO</name>
<gene>
    <name evidence="1" type="ORF">NQ176_g860</name>
</gene>
<accession>A0ACC1NV39</accession>
<dbReference type="Proteomes" id="UP001143910">
    <property type="component" value="Unassembled WGS sequence"/>
</dbReference>
<proteinExistence type="predicted"/>
<dbReference type="EMBL" id="JANJQO010000040">
    <property type="protein sequence ID" value="KAJ2983187.1"/>
    <property type="molecule type" value="Genomic_DNA"/>
</dbReference>
<evidence type="ECO:0000313" key="2">
    <source>
        <dbReference type="Proteomes" id="UP001143910"/>
    </source>
</evidence>